<protein>
    <recommendedName>
        <fullName evidence="3">EF-hand domain-containing protein</fullName>
    </recommendedName>
</protein>
<sequence>MALTKAQCRQIFDKFAGPDGLLTPHELKTAINSLSAGSCNLTNNELDQLVVECFQGMDIDGDHKISLDEFINDMTKPARAKKLEETFKQWDKDGSGYLSTAELKVALMETMDEETAKEICDQINDDHITLEQFMILCN</sequence>
<keyword evidence="5" id="KW-1185">Reference proteome</keyword>
<dbReference type="AlphaFoldDB" id="A0AAE0SHH1"/>
<dbReference type="Pfam" id="PF13405">
    <property type="entry name" value="EF-hand_6"/>
    <property type="match status" value="1"/>
</dbReference>
<name>A0AAE0SHH1_9BIVA</name>
<evidence type="ECO:0000259" key="3">
    <source>
        <dbReference type="PROSITE" id="PS50222"/>
    </source>
</evidence>
<dbReference type="InterPro" id="IPR011992">
    <property type="entry name" value="EF-hand-dom_pair"/>
</dbReference>
<comment type="caution">
    <text evidence="4">The sequence shown here is derived from an EMBL/GenBank/DDBJ whole genome shotgun (WGS) entry which is preliminary data.</text>
</comment>
<dbReference type="InterPro" id="IPR002048">
    <property type="entry name" value="EF_hand_dom"/>
</dbReference>
<dbReference type="InterPro" id="IPR050145">
    <property type="entry name" value="Centrin_CML-like"/>
</dbReference>
<evidence type="ECO:0000256" key="1">
    <source>
        <dbReference type="ARBA" id="ARBA00022737"/>
    </source>
</evidence>
<evidence type="ECO:0000256" key="2">
    <source>
        <dbReference type="ARBA" id="ARBA00022837"/>
    </source>
</evidence>
<dbReference type="SMART" id="SM00054">
    <property type="entry name" value="EFh"/>
    <property type="match status" value="2"/>
</dbReference>
<dbReference type="PANTHER" id="PTHR23050">
    <property type="entry name" value="CALCIUM BINDING PROTEIN"/>
    <property type="match status" value="1"/>
</dbReference>
<dbReference type="InterPro" id="IPR018247">
    <property type="entry name" value="EF_Hand_1_Ca_BS"/>
</dbReference>
<reference evidence="4" key="1">
    <citation type="journal article" date="2021" name="Genome Biol. Evol.">
        <title>A High-Quality Reference Genome for a Parasitic Bivalve with Doubly Uniparental Inheritance (Bivalvia: Unionida).</title>
        <authorList>
            <person name="Smith C.H."/>
        </authorList>
    </citation>
    <scope>NUCLEOTIDE SEQUENCE</scope>
    <source>
        <strain evidence="4">CHS0354</strain>
    </source>
</reference>
<accession>A0AAE0SHH1</accession>
<organism evidence="4 5">
    <name type="scientific">Potamilus streckersoni</name>
    <dbReference type="NCBI Taxonomy" id="2493646"/>
    <lineage>
        <taxon>Eukaryota</taxon>
        <taxon>Metazoa</taxon>
        <taxon>Spiralia</taxon>
        <taxon>Lophotrochozoa</taxon>
        <taxon>Mollusca</taxon>
        <taxon>Bivalvia</taxon>
        <taxon>Autobranchia</taxon>
        <taxon>Heteroconchia</taxon>
        <taxon>Palaeoheterodonta</taxon>
        <taxon>Unionida</taxon>
        <taxon>Unionoidea</taxon>
        <taxon>Unionidae</taxon>
        <taxon>Ambleminae</taxon>
        <taxon>Lampsilini</taxon>
        <taxon>Potamilus</taxon>
    </lineage>
</organism>
<dbReference type="GO" id="GO:0043226">
    <property type="term" value="C:organelle"/>
    <property type="evidence" value="ECO:0007669"/>
    <property type="project" value="UniProtKB-ARBA"/>
</dbReference>
<dbReference type="PROSITE" id="PS50222">
    <property type="entry name" value="EF_HAND_2"/>
    <property type="match status" value="1"/>
</dbReference>
<feature type="domain" description="EF-hand" evidence="3">
    <location>
        <begin position="78"/>
        <end position="113"/>
    </location>
</feature>
<keyword evidence="2" id="KW-0106">Calcium</keyword>
<dbReference type="PROSITE" id="PS00018">
    <property type="entry name" value="EF_HAND_1"/>
    <property type="match status" value="1"/>
</dbReference>
<proteinExistence type="predicted"/>
<evidence type="ECO:0000313" key="4">
    <source>
        <dbReference type="EMBL" id="KAK3592014.1"/>
    </source>
</evidence>
<dbReference type="Gene3D" id="1.10.238.10">
    <property type="entry name" value="EF-hand"/>
    <property type="match status" value="2"/>
</dbReference>
<gene>
    <name evidence="4" type="ORF">CHS0354_031523</name>
</gene>
<reference evidence="4" key="2">
    <citation type="journal article" date="2021" name="Genome Biol. Evol.">
        <title>Developing a high-quality reference genome for a parasitic bivalve with doubly uniparental inheritance (Bivalvia: Unionida).</title>
        <authorList>
            <person name="Smith C.H."/>
        </authorList>
    </citation>
    <scope>NUCLEOTIDE SEQUENCE</scope>
    <source>
        <strain evidence="4">CHS0354</strain>
        <tissue evidence="4">Mantle</tissue>
    </source>
</reference>
<dbReference type="Pfam" id="PF13833">
    <property type="entry name" value="EF-hand_8"/>
    <property type="match status" value="1"/>
</dbReference>
<keyword evidence="1" id="KW-0677">Repeat</keyword>
<dbReference type="Proteomes" id="UP001195483">
    <property type="component" value="Unassembled WGS sequence"/>
</dbReference>
<evidence type="ECO:0000313" key="5">
    <source>
        <dbReference type="Proteomes" id="UP001195483"/>
    </source>
</evidence>
<dbReference type="FunFam" id="1.10.238.10:FF:000178">
    <property type="entry name" value="Calmodulin-2 A"/>
    <property type="match status" value="1"/>
</dbReference>
<dbReference type="EMBL" id="JAEAOA010001885">
    <property type="protein sequence ID" value="KAK3592014.1"/>
    <property type="molecule type" value="Genomic_DNA"/>
</dbReference>
<dbReference type="GO" id="GO:0005509">
    <property type="term" value="F:calcium ion binding"/>
    <property type="evidence" value="ECO:0007669"/>
    <property type="project" value="InterPro"/>
</dbReference>
<dbReference type="SUPFAM" id="SSF47473">
    <property type="entry name" value="EF-hand"/>
    <property type="match status" value="1"/>
</dbReference>
<reference evidence="4" key="3">
    <citation type="submission" date="2023-05" db="EMBL/GenBank/DDBJ databases">
        <authorList>
            <person name="Smith C.H."/>
        </authorList>
    </citation>
    <scope>NUCLEOTIDE SEQUENCE</scope>
    <source>
        <strain evidence="4">CHS0354</strain>
        <tissue evidence="4">Mantle</tissue>
    </source>
</reference>